<dbReference type="AlphaFoldDB" id="A0A1Y1XEH8"/>
<evidence type="ECO:0000313" key="3">
    <source>
        <dbReference type="EMBL" id="ORX84149.1"/>
    </source>
</evidence>
<gene>
    <name evidence="3" type="ORF">BCR32DRAFT_307212</name>
</gene>
<keyword evidence="4" id="KW-1185">Reference proteome</keyword>
<name>A0A1Y1XEH8_9FUNG</name>
<evidence type="ECO:0000256" key="1">
    <source>
        <dbReference type="SAM" id="MobiDB-lite"/>
    </source>
</evidence>
<feature type="region of interest" description="Disordered" evidence="1">
    <location>
        <begin position="328"/>
        <end position="352"/>
    </location>
</feature>
<feature type="transmembrane region" description="Helical" evidence="2">
    <location>
        <begin position="86"/>
        <end position="111"/>
    </location>
</feature>
<dbReference type="Proteomes" id="UP000193944">
    <property type="component" value="Unassembled WGS sequence"/>
</dbReference>
<reference evidence="3 4" key="1">
    <citation type="submission" date="2016-08" db="EMBL/GenBank/DDBJ databases">
        <title>A Parts List for Fungal Cellulosomes Revealed by Comparative Genomics.</title>
        <authorList>
            <consortium name="DOE Joint Genome Institute"/>
            <person name="Haitjema C.H."/>
            <person name="Gilmore S.P."/>
            <person name="Henske J.K."/>
            <person name="Solomon K.V."/>
            <person name="De Groot R."/>
            <person name="Kuo A."/>
            <person name="Mondo S.J."/>
            <person name="Salamov A.A."/>
            <person name="Labutti K."/>
            <person name="Zhao Z."/>
            <person name="Chiniquy J."/>
            <person name="Barry K."/>
            <person name="Brewer H.M."/>
            <person name="Purvine S.O."/>
            <person name="Wright A.T."/>
            <person name="Boxma B."/>
            <person name="Van Alen T."/>
            <person name="Hackstein J.H."/>
            <person name="Baker S.E."/>
            <person name="Grigoriev I.V."/>
            <person name="O'Malley M.A."/>
        </authorList>
    </citation>
    <scope>NUCLEOTIDE SEQUENCE [LARGE SCALE GENOMIC DNA]</scope>
    <source>
        <strain evidence="3 4">S4</strain>
    </source>
</reference>
<comment type="caution">
    <text evidence="3">The sequence shown here is derived from an EMBL/GenBank/DDBJ whole genome shotgun (WGS) entry which is preliminary data.</text>
</comment>
<keyword evidence="2" id="KW-1133">Transmembrane helix</keyword>
<reference evidence="3 4" key="2">
    <citation type="submission" date="2016-08" db="EMBL/GenBank/DDBJ databases">
        <title>Pervasive Adenine N6-methylation of Active Genes in Fungi.</title>
        <authorList>
            <consortium name="DOE Joint Genome Institute"/>
            <person name="Mondo S.J."/>
            <person name="Dannebaum R.O."/>
            <person name="Kuo R.C."/>
            <person name="Labutti K."/>
            <person name="Haridas S."/>
            <person name="Kuo A."/>
            <person name="Salamov A."/>
            <person name="Ahrendt S.R."/>
            <person name="Lipzen A."/>
            <person name="Sullivan W."/>
            <person name="Andreopoulos W.B."/>
            <person name="Clum A."/>
            <person name="Lindquist E."/>
            <person name="Daum C."/>
            <person name="Ramamoorthy G.K."/>
            <person name="Gryganskyi A."/>
            <person name="Culley D."/>
            <person name="Magnuson J.K."/>
            <person name="James T.Y."/>
            <person name="O'Malley M.A."/>
            <person name="Stajich J.E."/>
            <person name="Spatafora J.W."/>
            <person name="Visel A."/>
            <person name="Grigoriev I.V."/>
        </authorList>
    </citation>
    <scope>NUCLEOTIDE SEQUENCE [LARGE SCALE GENOMIC DNA]</scope>
    <source>
        <strain evidence="3 4">S4</strain>
    </source>
</reference>
<evidence type="ECO:0000256" key="2">
    <source>
        <dbReference type="SAM" id="Phobius"/>
    </source>
</evidence>
<organism evidence="3 4">
    <name type="scientific">Anaeromyces robustus</name>
    <dbReference type="NCBI Taxonomy" id="1754192"/>
    <lineage>
        <taxon>Eukaryota</taxon>
        <taxon>Fungi</taxon>
        <taxon>Fungi incertae sedis</taxon>
        <taxon>Chytridiomycota</taxon>
        <taxon>Chytridiomycota incertae sedis</taxon>
        <taxon>Neocallimastigomycetes</taxon>
        <taxon>Neocallimastigales</taxon>
        <taxon>Neocallimastigaceae</taxon>
        <taxon>Anaeromyces</taxon>
    </lineage>
</organism>
<proteinExistence type="predicted"/>
<feature type="compositionally biased region" description="Basic residues" evidence="1">
    <location>
        <begin position="332"/>
        <end position="351"/>
    </location>
</feature>
<feature type="transmembrane region" description="Helical" evidence="2">
    <location>
        <begin position="123"/>
        <end position="145"/>
    </location>
</feature>
<keyword evidence="2" id="KW-0812">Transmembrane</keyword>
<feature type="transmembrane region" description="Helical" evidence="2">
    <location>
        <begin position="48"/>
        <end position="66"/>
    </location>
</feature>
<sequence>MYELLRILDEERKVDLFEKIIIPLFSHQFFPWTLLLLIISYKNWKRPILFLLILHCFLRSLGDVFVNRLDLYKKGPNDKWPFSNDSWLKTYGIATILWHLSEIIGDWYLLIRTQALVKNSKKLRLVFITCLFYNLIKVIQITNYLRYIPFTVTENHPNYEFIYIKNMAVHIYNKWINVSLQQIFSVIYDITILIALKKNIFNKIQYLNGIGNNTFLHKFKQISEYRIYLSILITLIGAPFIFSFSYKMIHLTKKENLVETNMAIYSNCDDQNIDTIRVLILNFNYVFMYIDQIFLRFYIEENYSKRRSHQKSDSYNFNMVYHNFKNYDNKRKKDKNKNKNKNKKGKIKPMNRRSDSYNFNMVYHNFKNYDNYENDNDNENENENKLLKYNDISKYTTNLSMDKNKFINLNNISNIYNNLNINTYNNSINYNNNNINNNLNKSLYNHNKRLNRYTYNYNGINRNLYNYNSINRNSYNYNSINRNSYNYNSINRNAYRYNSIYKNSKDNNNLMNSLYKNIF</sequence>
<feature type="transmembrane region" description="Helical" evidence="2">
    <location>
        <begin position="20"/>
        <end position="41"/>
    </location>
</feature>
<feature type="transmembrane region" description="Helical" evidence="2">
    <location>
        <begin position="175"/>
        <end position="196"/>
    </location>
</feature>
<keyword evidence="2" id="KW-0472">Membrane</keyword>
<dbReference type="EMBL" id="MCFG01000058">
    <property type="protein sequence ID" value="ORX84149.1"/>
    <property type="molecule type" value="Genomic_DNA"/>
</dbReference>
<protein>
    <submittedName>
        <fullName evidence="3">Uncharacterized protein</fullName>
    </submittedName>
</protein>
<evidence type="ECO:0000313" key="4">
    <source>
        <dbReference type="Proteomes" id="UP000193944"/>
    </source>
</evidence>
<accession>A0A1Y1XEH8</accession>
<feature type="transmembrane region" description="Helical" evidence="2">
    <location>
        <begin position="227"/>
        <end position="246"/>
    </location>
</feature>